<dbReference type="GO" id="GO:0071963">
    <property type="term" value="P:establishment or maintenance of cell polarity regulating cell shape"/>
    <property type="evidence" value="ECO:0007669"/>
    <property type="project" value="TreeGrafter"/>
</dbReference>
<dbReference type="GO" id="GO:0030036">
    <property type="term" value="P:actin cytoskeleton organization"/>
    <property type="evidence" value="ECO:0007669"/>
    <property type="project" value="InterPro"/>
</dbReference>
<evidence type="ECO:0000256" key="1">
    <source>
        <dbReference type="ARBA" id="ARBA00004245"/>
    </source>
</evidence>
<keyword evidence="8" id="KW-1185">Reference proteome</keyword>
<dbReference type="GO" id="GO:0034446">
    <property type="term" value="P:substrate adhesion-dependent cell spreading"/>
    <property type="evidence" value="ECO:0007669"/>
    <property type="project" value="TreeGrafter"/>
</dbReference>
<dbReference type="PANTHER" id="PTHR12114">
    <property type="entry name" value="PARVIN"/>
    <property type="match status" value="1"/>
</dbReference>
<feature type="region of interest" description="Disordered" evidence="6">
    <location>
        <begin position="130"/>
        <end position="152"/>
    </location>
</feature>
<organism evidence="7 8">
    <name type="scientific">Ladona fulva</name>
    <name type="common">Scarce chaser dragonfly</name>
    <name type="synonym">Libellula fulva</name>
    <dbReference type="NCBI Taxonomy" id="123851"/>
    <lineage>
        <taxon>Eukaryota</taxon>
        <taxon>Metazoa</taxon>
        <taxon>Ecdysozoa</taxon>
        <taxon>Arthropoda</taxon>
        <taxon>Hexapoda</taxon>
        <taxon>Insecta</taxon>
        <taxon>Pterygota</taxon>
        <taxon>Palaeoptera</taxon>
        <taxon>Odonata</taxon>
        <taxon>Epiprocta</taxon>
        <taxon>Anisoptera</taxon>
        <taxon>Libelluloidea</taxon>
        <taxon>Libellulidae</taxon>
        <taxon>Ladona</taxon>
    </lineage>
</organism>
<comment type="subcellular location">
    <subcellularLocation>
        <location evidence="1">Cytoplasm</location>
        <location evidence="1">Cytoskeleton</location>
    </subcellularLocation>
</comment>
<evidence type="ECO:0000256" key="3">
    <source>
        <dbReference type="ARBA" id="ARBA00022737"/>
    </source>
</evidence>
<dbReference type="GO" id="GO:0030031">
    <property type="term" value="P:cell projection assembly"/>
    <property type="evidence" value="ECO:0007669"/>
    <property type="project" value="TreeGrafter"/>
</dbReference>
<evidence type="ECO:0000313" key="7">
    <source>
        <dbReference type="EMBL" id="KAG8233954.1"/>
    </source>
</evidence>
<keyword evidence="4" id="KW-0009">Actin-binding</keyword>
<keyword evidence="5" id="KW-0206">Cytoskeleton</keyword>
<gene>
    <name evidence="7" type="ORF">J437_LFUL014163</name>
</gene>
<dbReference type="GO" id="GO:0005737">
    <property type="term" value="C:cytoplasm"/>
    <property type="evidence" value="ECO:0007669"/>
    <property type="project" value="TreeGrafter"/>
</dbReference>
<reference evidence="7" key="2">
    <citation type="submission" date="2017-10" db="EMBL/GenBank/DDBJ databases">
        <title>Ladona fulva Genome sequencing and assembly.</title>
        <authorList>
            <person name="Murali S."/>
            <person name="Richards S."/>
            <person name="Bandaranaike D."/>
            <person name="Bellair M."/>
            <person name="Blankenburg K."/>
            <person name="Chao H."/>
            <person name="Dinh H."/>
            <person name="Doddapaneni H."/>
            <person name="Dugan-Rocha S."/>
            <person name="Elkadiri S."/>
            <person name="Gnanaolivu R."/>
            <person name="Hernandez B."/>
            <person name="Skinner E."/>
            <person name="Javaid M."/>
            <person name="Lee S."/>
            <person name="Li M."/>
            <person name="Ming W."/>
            <person name="Munidasa M."/>
            <person name="Muniz J."/>
            <person name="Nguyen L."/>
            <person name="Hughes D."/>
            <person name="Osuji N."/>
            <person name="Pu L.-L."/>
            <person name="Puazo M."/>
            <person name="Qu C."/>
            <person name="Quiroz J."/>
            <person name="Raj R."/>
            <person name="Weissenberger G."/>
            <person name="Xin Y."/>
            <person name="Zou X."/>
            <person name="Han Y."/>
            <person name="Worley K."/>
            <person name="Muzny D."/>
            <person name="Gibbs R."/>
        </authorList>
    </citation>
    <scope>NUCLEOTIDE SEQUENCE</scope>
    <source>
        <strain evidence="7">Sampled in the wild</strain>
    </source>
</reference>
<dbReference type="AlphaFoldDB" id="A0A8K0KGU3"/>
<keyword evidence="3" id="KW-0677">Repeat</keyword>
<reference evidence="7" key="1">
    <citation type="submission" date="2013-04" db="EMBL/GenBank/DDBJ databases">
        <authorList>
            <person name="Qu J."/>
            <person name="Murali S.C."/>
            <person name="Bandaranaike D."/>
            <person name="Bellair M."/>
            <person name="Blankenburg K."/>
            <person name="Chao H."/>
            <person name="Dinh H."/>
            <person name="Doddapaneni H."/>
            <person name="Downs B."/>
            <person name="Dugan-Rocha S."/>
            <person name="Elkadiri S."/>
            <person name="Gnanaolivu R.D."/>
            <person name="Hernandez B."/>
            <person name="Javaid M."/>
            <person name="Jayaseelan J.C."/>
            <person name="Lee S."/>
            <person name="Li M."/>
            <person name="Ming W."/>
            <person name="Munidasa M."/>
            <person name="Muniz J."/>
            <person name="Nguyen L."/>
            <person name="Ongeri F."/>
            <person name="Osuji N."/>
            <person name="Pu L.-L."/>
            <person name="Puazo M."/>
            <person name="Qu C."/>
            <person name="Quiroz J."/>
            <person name="Raj R."/>
            <person name="Weissenberger G."/>
            <person name="Xin Y."/>
            <person name="Zou X."/>
            <person name="Han Y."/>
            <person name="Richards S."/>
            <person name="Worley K."/>
            <person name="Muzny D."/>
            <person name="Gibbs R."/>
        </authorList>
    </citation>
    <scope>NUCLEOTIDE SEQUENCE</scope>
    <source>
        <strain evidence="7">Sampled in the wild</strain>
    </source>
</reference>
<protein>
    <submittedName>
        <fullName evidence="7">Uncharacterized protein</fullName>
    </submittedName>
</protein>
<dbReference type="GO" id="GO:0005925">
    <property type="term" value="C:focal adhesion"/>
    <property type="evidence" value="ECO:0007669"/>
    <property type="project" value="TreeGrafter"/>
</dbReference>
<dbReference type="GO" id="GO:0015629">
    <property type="term" value="C:actin cytoskeleton"/>
    <property type="evidence" value="ECO:0007669"/>
    <property type="project" value="TreeGrafter"/>
</dbReference>
<evidence type="ECO:0000313" key="8">
    <source>
        <dbReference type="Proteomes" id="UP000792457"/>
    </source>
</evidence>
<evidence type="ECO:0000256" key="4">
    <source>
        <dbReference type="ARBA" id="ARBA00023203"/>
    </source>
</evidence>
<accession>A0A8K0KGU3</accession>
<dbReference type="Proteomes" id="UP000792457">
    <property type="component" value="Unassembled WGS sequence"/>
</dbReference>
<sequence length="189" mass="19822">MGLLDSFFVPLYEFHLTPRDFDEKFQNVILAFQLMQDVGLACPKSRPRAGVGVAEGSFGCLHDLCGNGLKVCGGEVGEDNFPEGPGPTIKVPFLTATETSSPKATGDEAGDLLLADMEISVEVSKVQEVDAGEEGECGDFSPASRDNDFRESPSVGLTFSGIDGYAVDGEGGDVGGGSLNILCNISEFS</sequence>
<dbReference type="EMBL" id="KZ308755">
    <property type="protein sequence ID" value="KAG8233954.1"/>
    <property type="molecule type" value="Genomic_DNA"/>
</dbReference>
<name>A0A8K0KGU3_LADFU</name>
<evidence type="ECO:0000256" key="2">
    <source>
        <dbReference type="ARBA" id="ARBA00022490"/>
    </source>
</evidence>
<evidence type="ECO:0000256" key="6">
    <source>
        <dbReference type="SAM" id="MobiDB-lite"/>
    </source>
</evidence>
<comment type="caution">
    <text evidence="7">The sequence shown here is derived from an EMBL/GenBank/DDBJ whole genome shotgun (WGS) entry which is preliminary data.</text>
</comment>
<dbReference type="GO" id="GO:0003779">
    <property type="term" value="F:actin binding"/>
    <property type="evidence" value="ECO:0007669"/>
    <property type="project" value="UniProtKB-KW"/>
</dbReference>
<keyword evidence="2" id="KW-0963">Cytoplasm</keyword>
<proteinExistence type="predicted"/>
<dbReference type="InterPro" id="IPR028433">
    <property type="entry name" value="Parvin"/>
</dbReference>
<evidence type="ECO:0000256" key="5">
    <source>
        <dbReference type="ARBA" id="ARBA00023212"/>
    </source>
</evidence>
<dbReference type="OrthoDB" id="2099265at2759"/>
<dbReference type="PANTHER" id="PTHR12114:SF4">
    <property type="entry name" value="GH23568P"/>
    <property type="match status" value="1"/>
</dbReference>